<dbReference type="Pfam" id="PF07817">
    <property type="entry name" value="GLE1"/>
    <property type="match status" value="1"/>
</dbReference>
<evidence type="ECO:0000256" key="5">
    <source>
        <dbReference type="ARBA" id="ARBA00022927"/>
    </source>
</evidence>
<name>A0A6D2J437_9BRAS</name>
<dbReference type="PANTHER" id="PTHR12960:SF0">
    <property type="entry name" value="MRNA EXPORT FACTOR GLE1"/>
    <property type="match status" value="1"/>
</dbReference>
<sequence length="294" mass="33462">MSREKRKKLAGEKVVCNGQAADIALTMEKERLKKLEELQETNKLLKSGSNQEFSRFENRVKRVMKQISGTEERVTANINDLLRIFNDPSCPVSISIATLAKKMVSSNGTLANPYACSYVVVYVTSKFPQAMDVLLAEFHRACVYTIPRNDDDDTAIHSSDYYERIDSVMRLYGALVQTDVGENIHGIDHGWAWLARFLNKTQPHNKATATALNAFLRSAGFGLHRRYRCQFLKLMSVVREHFLAKLIAEKDDCSGLQTIVSDITAYLDDRMYLEEPQGRSMRKNHLRSRDITGF</sequence>
<dbReference type="PANTHER" id="PTHR12960">
    <property type="entry name" value="GLE-1-RELATED"/>
    <property type="match status" value="1"/>
</dbReference>
<evidence type="ECO:0000256" key="7">
    <source>
        <dbReference type="ARBA" id="ARBA00023132"/>
    </source>
</evidence>
<evidence type="ECO:0000256" key="10">
    <source>
        <dbReference type="ARBA" id="ARBA00029983"/>
    </source>
</evidence>
<dbReference type="Proteomes" id="UP000467841">
    <property type="component" value="Unassembled WGS sequence"/>
</dbReference>
<dbReference type="GO" id="GO:0031369">
    <property type="term" value="F:translation initiation factor binding"/>
    <property type="evidence" value="ECO:0007669"/>
    <property type="project" value="TreeGrafter"/>
</dbReference>
<evidence type="ECO:0000256" key="9">
    <source>
        <dbReference type="ARBA" id="ARBA00026227"/>
    </source>
</evidence>
<keyword evidence="8" id="KW-0539">Nucleus</keyword>
<keyword evidence="5" id="KW-0653">Protein transport</keyword>
<gene>
    <name evidence="11" type="ORF">MERR_LOCUS21070</name>
</gene>
<dbReference type="Gene3D" id="1.25.40.510">
    <property type="entry name" value="GLE1-like"/>
    <property type="match status" value="1"/>
</dbReference>
<keyword evidence="4" id="KW-0509">mRNA transport</keyword>
<proteinExistence type="inferred from homology"/>
<evidence type="ECO:0000313" key="11">
    <source>
        <dbReference type="EMBL" id="CAA7033835.1"/>
    </source>
</evidence>
<dbReference type="AlphaFoldDB" id="A0A6D2J437"/>
<evidence type="ECO:0000256" key="3">
    <source>
        <dbReference type="ARBA" id="ARBA00022448"/>
    </source>
</evidence>
<dbReference type="OrthoDB" id="1112918at2759"/>
<comment type="similarity">
    <text evidence="2">Belongs to the GLE1 family.</text>
</comment>
<evidence type="ECO:0000256" key="1">
    <source>
        <dbReference type="ARBA" id="ARBA00004567"/>
    </source>
</evidence>
<accession>A0A6D2J437</accession>
<protein>
    <recommendedName>
        <fullName evidence="9">mRNA export factor GLE1</fullName>
    </recommendedName>
    <alternativeName>
        <fullName evidence="10">Nucleoporin GLE1</fullName>
    </alternativeName>
</protein>
<dbReference type="GO" id="GO:0005543">
    <property type="term" value="F:phospholipid binding"/>
    <property type="evidence" value="ECO:0007669"/>
    <property type="project" value="TreeGrafter"/>
</dbReference>
<dbReference type="GO" id="GO:0000822">
    <property type="term" value="F:inositol hexakisphosphate binding"/>
    <property type="evidence" value="ECO:0007669"/>
    <property type="project" value="TreeGrafter"/>
</dbReference>
<keyword evidence="12" id="KW-1185">Reference proteome</keyword>
<evidence type="ECO:0000256" key="4">
    <source>
        <dbReference type="ARBA" id="ARBA00022816"/>
    </source>
</evidence>
<dbReference type="GO" id="GO:0044614">
    <property type="term" value="C:nuclear pore cytoplasmic filaments"/>
    <property type="evidence" value="ECO:0007669"/>
    <property type="project" value="TreeGrafter"/>
</dbReference>
<organism evidence="11 12">
    <name type="scientific">Microthlaspi erraticum</name>
    <dbReference type="NCBI Taxonomy" id="1685480"/>
    <lineage>
        <taxon>Eukaryota</taxon>
        <taxon>Viridiplantae</taxon>
        <taxon>Streptophyta</taxon>
        <taxon>Embryophyta</taxon>
        <taxon>Tracheophyta</taxon>
        <taxon>Spermatophyta</taxon>
        <taxon>Magnoliopsida</taxon>
        <taxon>eudicotyledons</taxon>
        <taxon>Gunneridae</taxon>
        <taxon>Pentapetalae</taxon>
        <taxon>rosids</taxon>
        <taxon>malvids</taxon>
        <taxon>Brassicales</taxon>
        <taxon>Brassicaceae</taxon>
        <taxon>Coluteocarpeae</taxon>
        <taxon>Microthlaspi</taxon>
    </lineage>
</organism>
<dbReference type="InterPro" id="IPR012476">
    <property type="entry name" value="GLE1"/>
</dbReference>
<evidence type="ECO:0000256" key="6">
    <source>
        <dbReference type="ARBA" id="ARBA00023010"/>
    </source>
</evidence>
<evidence type="ECO:0000313" key="12">
    <source>
        <dbReference type="Proteomes" id="UP000467841"/>
    </source>
</evidence>
<dbReference type="GO" id="GO:0016973">
    <property type="term" value="P:poly(A)+ mRNA export from nucleus"/>
    <property type="evidence" value="ECO:0007669"/>
    <property type="project" value="InterPro"/>
</dbReference>
<comment type="caution">
    <text evidence="11">The sequence shown here is derived from an EMBL/GenBank/DDBJ whole genome shotgun (WGS) entry which is preliminary data.</text>
</comment>
<evidence type="ECO:0000256" key="8">
    <source>
        <dbReference type="ARBA" id="ARBA00023242"/>
    </source>
</evidence>
<evidence type="ECO:0000256" key="2">
    <source>
        <dbReference type="ARBA" id="ARBA00011056"/>
    </source>
</evidence>
<dbReference type="EMBL" id="CACVBM020001139">
    <property type="protein sequence ID" value="CAA7033835.1"/>
    <property type="molecule type" value="Genomic_DNA"/>
</dbReference>
<dbReference type="GO" id="GO:0015031">
    <property type="term" value="P:protein transport"/>
    <property type="evidence" value="ECO:0007669"/>
    <property type="project" value="UniProtKB-KW"/>
</dbReference>
<keyword evidence="3" id="KW-0813">Transport</keyword>
<reference evidence="11" key="1">
    <citation type="submission" date="2020-01" db="EMBL/GenBank/DDBJ databases">
        <authorList>
            <person name="Mishra B."/>
        </authorList>
    </citation>
    <scope>NUCLEOTIDE SEQUENCE [LARGE SCALE GENOMIC DNA]</scope>
</reference>
<keyword evidence="6" id="KW-0811">Translocation</keyword>
<dbReference type="GO" id="GO:0005737">
    <property type="term" value="C:cytoplasm"/>
    <property type="evidence" value="ECO:0007669"/>
    <property type="project" value="TreeGrafter"/>
</dbReference>
<keyword evidence="7" id="KW-0906">Nuclear pore complex</keyword>
<comment type="subcellular location">
    <subcellularLocation>
        <location evidence="1">Nucleus</location>
        <location evidence="1">Nuclear pore complex</location>
    </subcellularLocation>
</comment>
<dbReference type="InterPro" id="IPR038506">
    <property type="entry name" value="GLE1-like_sf"/>
</dbReference>